<organism evidence="1 2">
    <name type="scientific">Novacetimonas maltaceti</name>
    <dbReference type="NCBI Taxonomy" id="1203393"/>
    <lineage>
        <taxon>Bacteria</taxon>
        <taxon>Pseudomonadati</taxon>
        <taxon>Pseudomonadota</taxon>
        <taxon>Alphaproteobacteria</taxon>
        <taxon>Acetobacterales</taxon>
        <taxon>Acetobacteraceae</taxon>
        <taxon>Novacetimonas</taxon>
    </lineage>
</organism>
<dbReference type="SUPFAM" id="SSF54768">
    <property type="entry name" value="dsRNA-binding domain-like"/>
    <property type="match status" value="1"/>
</dbReference>
<name>A0A2S3VY06_9PROT</name>
<evidence type="ECO:0000313" key="1">
    <source>
        <dbReference type="EMBL" id="POF61482.1"/>
    </source>
</evidence>
<dbReference type="EMBL" id="POTC01000066">
    <property type="protein sequence ID" value="POF61482.1"/>
    <property type="molecule type" value="Genomic_DNA"/>
</dbReference>
<sequence length="68" mass="7309">MNHGIMHMSKTVETQGPDAQGKFSISVSVGGLTATFGGFSSKMEAEDYAVSFLRRIKELAKEDGRTVA</sequence>
<reference evidence="1 2" key="1">
    <citation type="submission" date="2018-01" db="EMBL/GenBank/DDBJ databases">
        <title>Draft Genome Sequence of Komagataeibacter maltaceti LMG 1529, a Vinegar Producing Acetic Acid Bacterium Isolated from Malt Vinegar Brewery Acetifiers.</title>
        <authorList>
            <person name="Zhang Q."/>
            <person name="Hollensteiner J."/>
            <person name="Poehlein A."/>
            <person name="Daniel R."/>
        </authorList>
    </citation>
    <scope>NUCLEOTIDE SEQUENCE [LARGE SCALE GENOMIC DNA]</scope>
    <source>
        <strain evidence="1 2">LMG 1529</strain>
    </source>
</reference>
<accession>A0A2S3VY06</accession>
<evidence type="ECO:0000313" key="2">
    <source>
        <dbReference type="Proteomes" id="UP000237344"/>
    </source>
</evidence>
<dbReference type="AlphaFoldDB" id="A0A2S3VY06"/>
<keyword evidence="2" id="KW-1185">Reference proteome</keyword>
<proteinExistence type="predicted"/>
<dbReference type="Proteomes" id="UP000237344">
    <property type="component" value="Unassembled WGS sequence"/>
</dbReference>
<gene>
    <name evidence="1" type="ORF">KMAL_29000</name>
</gene>
<protein>
    <submittedName>
        <fullName evidence="1">Uncharacterized protein</fullName>
    </submittedName>
</protein>
<comment type="caution">
    <text evidence="1">The sequence shown here is derived from an EMBL/GenBank/DDBJ whole genome shotgun (WGS) entry which is preliminary data.</text>
</comment>